<dbReference type="GO" id="GO:0003824">
    <property type="term" value="F:catalytic activity"/>
    <property type="evidence" value="ECO:0007669"/>
    <property type="project" value="InterPro"/>
</dbReference>
<dbReference type="SFLD" id="SFLDS00029">
    <property type="entry name" value="Radical_SAM"/>
    <property type="match status" value="1"/>
</dbReference>
<dbReference type="SFLD" id="SFLDG01067">
    <property type="entry name" value="SPASM/twitch_domain_containing"/>
    <property type="match status" value="1"/>
</dbReference>
<dbReference type="CDD" id="cd21123">
    <property type="entry name" value="SPASM_MftC-like"/>
    <property type="match status" value="1"/>
</dbReference>
<dbReference type="InterPro" id="IPR013785">
    <property type="entry name" value="Aldolase_TIM"/>
</dbReference>
<keyword evidence="4" id="KW-0479">Metal-binding</keyword>
<gene>
    <name evidence="8" type="ORF">GA0070604_3865</name>
</gene>
<keyword evidence="3" id="KW-0949">S-adenosyl-L-methionine</keyword>
<dbReference type="Gene3D" id="3.20.20.70">
    <property type="entry name" value="Aldolase class I"/>
    <property type="match status" value="1"/>
</dbReference>
<name>A0A1C6UWW5_9ACTN</name>
<keyword evidence="5" id="KW-0408">Iron</keyword>
<evidence type="ECO:0000313" key="9">
    <source>
        <dbReference type="Proteomes" id="UP000199696"/>
    </source>
</evidence>
<evidence type="ECO:0000256" key="2">
    <source>
        <dbReference type="ARBA" id="ARBA00022485"/>
    </source>
</evidence>
<dbReference type="PANTHER" id="PTHR11228:SF34">
    <property type="entry name" value="TUNGSTEN-CONTAINING ALDEHYDE FERREDOXIN OXIDOREDUCTASE COFACTOR MODIFYING PROTEIN"/>
    <property type="match status" value="1"/>
</dbReference>
<comment type="cofactor">
    <cofactor evidence="1">
        <name>[4Fe-4S] cluster</name>
        <dbReference type="ChEBI" id="CHEBI:49883"/>
    </cofactor>
</comment>
<reference evidence="9" key="1">
    <citation type="submission" date="2016-06" db="EMBL/GenBank/DDBJ databases">
        <authorList>
            <person name="Varghese N."/>
            <person name="Submissions Spin"/>
        </authorList>
    </citation>
    <scope>NUCLEOTIDE SEQUENCE [LARGE SCALE GENOMIC DNA]</scope>
    <source>
        <strain evidence="9">DSM 44814</strain>
    </source>
</reference>
<organism evidence="8 9">
    <name type="scientific">Micromonospora eburnea</name>
    <dbReference type="NCBI Taxonomy" id="227316"/>
    <lineage>
        <taxon>Bacteria</taxon>
        <taxon>Bacillati</taxon>
        <taxon>Actinomycetota</taxon>
        <taxon>Actinomycetes</taxon>
        <taxon>Micromonosporales</taxon>
        <taxon>Micromonosporaceae</taxon>
        <taxon>Micromonospora</taxon>
    </lineage>
</organism>
<dbReference type="Pfam" id="PF04055">
    <property type="entry name" value="Radical_SAM"/>
    <property type="match status" value="1"/>
</dbReference>
<dbReference type="InterPro" id="IPR050377">
    <property type="entry name" value="Radical_SAM_PqqE_MftC-like"/>
</dbReference>
<evidence type="ECO:0000256" key="6">
    <source>
        <dbReference type="ARBA" id="ARBA00023014"/>
    </source>
</evidence>
<dbReference type="PIRSF" id="PIRSF037420">
    <property type="entry name" value="PQQ_syn_pqqE"/>
    <property type="match status" value="1"/>
</dbReference>
<dbReference type="PANTHER" id="PTHR11228">
    <property type="entry name" value="RADICAL SAM DOMAIN PROTEIN"/>
    <property type="match status" value="1"/>
</dbReference>
<evidence type="ECO:0000256" key="3">
    <source>
        <dbReference type="ARBA" id="ARBA00022691"/>
    </source>
</evidence>
<evidence type="ECO:0000256" key="5">
    <source>
        <dbReference type="ARBA" id="ARBA00023004"/>
    </source>
</evidence>
<keyword evidence="6" id="KW-0411">Iron-sulfur</keyword>
<dbReference type="STRING" id="227316.GA0070604_3865"/>
<sequence>MPERAQRAGRAVRLPRQDVRERPFIVIWEATQACPLACLHCRASARPLRDPAELDTEEATTLMAQVAAFGRPAPLFVITGGDPFQRPDLAELVRRGSELGLPVSVSPSGTPTLTRTALAGLRDAGARAISLSVDAATPAGHDGFRGVPGVWQLTDRAWRDARDLGLKVQINTTVTRDTLPDLPAIAAHVRERGALLWSVFFLVPTGRGRALAGLDAAEAEDVLNALYDLGETVPVKTTEAHHFRRVCLQRDALARRGEDHVAALGLGPMYRDLRARLEECGLVGRADRVRRAPLRVSAGNGFVFVSHRGDVHPSGFLPVPAGNVRQRSLVDIYRDSELFTGLRDPGRLRGRCGACEFRAVCGGSRARAYAMTGDLWGEDPACGYRPGTFPGADELALDA</sequence>
<evidence type="ECO:0000313" key="8">
    <source>
        <dbReference type="EMBL" id="SCL58582.1"/>
    </source>
</evidence>
<evidence type="ECO:0000259" key="7">
    <source>
        <dbReference type="PROSITE" id="PS51918"/>
    </source>
</evidence>
<feature type="domain" description="Radical SAM core" evidence="7">
    <location>
        <begin position="20"/>
        <end position="240"/>
    </location>
</feature>
<dbReference type="SUPFAM" id="SSF102114">
    <property type="entry name" value="Radical SAM enzymes"/>
    <property type="match status" value="1"/>
</dbReference>
<proteinExistence type="predicted"/>
<dbReference type="GO" id="GO:0046872">
    <property type="term" value="F:metal ion binding"/>
    <property type="evidence" value="ECO:0007669"/>
    <property type="project" value="UniProtKB-KW"/>
</dbReference>
<dbReference type="EMBL" id="FMHY01000002">
    <property type="protein sequence ID" value="SCL58582.1"/>
    <property type="molecule type" value="Genomic_DNA"/>
</dbReference>
<dbReference type="InterPro" id="IPR058240">
    <property type="entry name" value="rSAM_sf"/>
</dbReference>
<dbReference type="NCBIfam" id="TIGR04053">
    <property type="entry name" value="TIGR04053 family radical SAM/SPASM domain-containing protein"/>
    <property type="match status" value="1"/>
</dbReference>
<protein>
    <submittedName>
        <fullName evidence="8">Radical SAM protein, BA_1875 family</fullName>
    </submittedName>
</protein>
<evidence type="ECO:0000256" key="4">
    <source>
        <dbReference type="ARBA" id="ARBA00022723"/>
    </source>
</evidence>
<evidence type="ECO:0000256" key="1">
    <source>
        <dbReference type="ARBA" id="ARBA00001966"/>
    </source>
</evidence>
<keyword evidence="2" id="KW-0004">4Fe-4S</keyword>
<keyword evidence="9" id="KW-1185">Reference proteome</keyword>
<dbReference type="PROSITE" id="PS51918">
    <property type="entry name" value="RADICAL_SAM"/>
    <property type="match status" value="1"/>
</dbReference>
<dbReference type="InterPro" id="IPR017200">
    <property type="entry name" value="PqqE-like"/>
</dbReference>
<dbReference type="GO" id="GO:0051539">
    <property type="term" value="F:4 iron, 4 sulfur cluster binding"/>
    <property type="evidence" value="ECO:0007669"/>
    <property type="project" value="UniProtKB-KW"/>
</dbReference>
<dbReference type="CDD" id="cd01335">
    <property type="entry name" value="Radical_SAM"/>
    <property type="match status" value="1"/>
</dbReference>
<dbReference type="AlphaFoldDB" id="A0A1C6UWW5"/>
<dbReference type="InterPro" id="IPR007197">
    <property type="entry name" value="rSAM"/>
</dbReference>
<dbReference type="Proteomes" id="UP000199696">
    <property type="component" value="Unassembled WGS sequence"/>
</dbReference>
<accession>A0A1C6UWW5</accession>